<keyword evidence="2" id="KW-1185">Reference proteome</keyword>
<evidence type="ECO:0000313" key="2">
    <source>
        <dbReference type="Proteomes" id="UP000595437"/>
    </source>
</evidence>
<dbReference type="EMBL" id="CP045894">
    <property type="protein sequence ID" value="QQP54973.1"/>
    <property type="molecule type" value="Genomic_DNA"/>
</dbReference>
<reference evidence="2" key="1">
    <citation type="submission" date="2021-01" db="EMBL/GenBank/DDBJ databases">
        <title>Caligus Genome Assembly.</title>
        <authorList>
            <person name="Gallardo-Escarate C."/>
        </authorList>
    </citation>
    <scope>NUCLEOTIDE SEQUENCE [LARGE SCALE GENOMIC DNA]</scope>
</reference>
<protein>
    <submittedName>
        <fullName evidence="1">Uncharacterized protein</fullName>
    </submittedName>
</protein>
<feature type="non-terminal residue" evidence="1">
    <location>
        <position position="1"/>
    </location>
</feature>
<organism evidence="1 2">
    <name type="scientific">Caligus rogercresseyi</name>
    <name type="common">Sea louse</name>
    <dbReference type="NCBI Taxonomy" id="217165"/>
    <lineage>
        <taxon>Eukaryota</taxon>
        <taxon>Metazoa</taxon>
        <taxon>Ecdysozoa</taxon>
        <taxon>Arthropoda</taxon>
        <taxon>Crustacea</taxon>
        <taxon>Multicrustacea</taxon>
        <taxon>Hexanauplia</taxon>
        <taxon>Copepoda</taxon>
        <taxon>Siphonostomatoida</taxon>
        <taxon>Caligidae</taxon>
        <taxon>Caligus</taxon>
    </lineage>
</organism>
<name>A0A7T8KFH7_CALRO</name>
<dbReference type="AlphaFoldDB" id="A0A7T8KFH7"/>
<dbReference type="Proteomes" id="UP000595437">
    <property type="component" value="Chromosome 5"/>
</dbReference>
<sequence length="107" mass="12381">IEAYRNTRVVRDVIFINKVREIIHLQRYMRDMARDLGPKNVTEGLCSDPQSLVDIRIAKKCFCVRTHLFLGSLIIGFERVGLLCLALCRQNDQLLLPQEQAVSHHLH</sequence>
<proteinExistence type="predicted"/>
<gene>
    <name evidence="1" type="ORF">FKW44_007984</name>
</gene>
<evidence type="ECO:0000313" key="1">
    <source>
        <dbReference type="EMBL" id="QQP54973.1"/>
    </source>
</evidence>
<accession>A0A7T8KFH7</accession>